<sequence length="400" mass="45781">MAMEVSYSFSLLPRDIFFQIVVRLGAKSRGKLSCVSKSFRSILTDPSFAEFQRNLSAALNHGTTILFSIRSMTGYHDSTGPLMFNSVPEQFYTINYEENQAGELLQAKIVRDTDKGWFQYGRSMSFAKDQICFFYKHSELIVFNLITGKHTTLPTTPSSRGRSCALLGYDDVSGTYKVLKADPSSNLRTVKYWVLTLGVDETWREIESPVLFYLSRRFTNSVCIKGVVYFYNALHCRWGKYEHPFDGCYELVAFDVRSESFHRITLPARTHKYFEKASWVELDGQFAFMYVNQNKQVIAWSMETSCWRKYAFPIPLEEGTPEADSLSFSKTFITATSTGEIALLMLQGTLSLWVLSDKFRAHRVWKEFRIRGLADLTTDILETSEVVVAQNIGGNLLHLE</sequence>
<reference evidence="2" key="1">
    <citation type="submission" date="2022-07" db="EMBL/GenBank/DDBJ databases">
        <authorList>
            <person name="Macas J."/>
            <person name="Novak P."/>
            <person name="Neumann P."/>
        </authorList>
    </citation>
    <scope>NUCLEOTIDE SEQUENCE</scope>
</reference>
<dbReference type="Pfam" id="PF00646">
    <property type="entry name" value="F-box"/>
    <property type="match status" value="1"/>
</dbReference>
<dbReference type="NCBIfam" id="TIGR01640">
    <property type="entry name" value="F_box_assoc_1"/>
    <property type="match status" value="1"/>
</dbReference>
<gene>
    <name evidence="2" type="ORF">CEURO_LOCUS13291</name>
</gene>
<accession>A0A9P0ZD12</accession>
<dbReference type="PANTHER" id="PTHR31111:SF87">
    <property type="entry name" value="F-BOX DOMAIN-CONTAINING PROTEIN"/>
    <property type="match status" value="1"/>
</dbReference>
<feature type="domain" description="F-box" evidence="1">
    <location>
        <begin position="6"/>
        <end position="55"/>
    </location>
</feature>
<dbReference type="SMART" id="SM00256">
    <property type="entry name" value="FBOX"/>
    <property type="match status" value="1"/>
</dbReference>
<evidence type="ECO:0000313" key="3">
    <source>
        <dbReference type="Proteomes" id="UP001152484"/>
    </source>
</evidence>
<dbReference type="OrthoDB" id="687122at2759"/>
<dbReference type="InterPro" id="IPR017451">
    <property type="entry name" value="F-box-assoc_interact_dom"/>
</dbReference>
<dbReference type="EMBL" id="CAMAPE010000035">
    <property type="protein sequence ID" value="CAH9096152.1"/>
    <property type="molecule type" value="Genomic_DNA"/>
</dbReference>
<dbReference type="InterPro" id="IPR036047">
    <property type="entry name" value="F-box-like_dom_sf"/>
</dbReference>
<dbReference type="InterPro" id="IPR013187">
    <property type="entry name" value="F-box-assoc_dom_typ3"/>
</dbReference>
<keyword evidence="3" id="KW-1185">Reference proteome</keyword>
<dbReference type="InterPro" id="IPR001810">
    <property type="entry name" value="F-box_dom"/>
</dbReference>
<dbReference type="SUPFAM" id="SSF81383">
    <property type="entry name" value="F-box domain"/>
    <property type="match status" value="1"/>
</dbReference>
<protein>
    <recommendedName>
        <fullName evidence="1">F-box domain-containing protein</fullName>
    </recommendedName>
</protein>
<dbReference type="Proteomes" id="UP001152484">
    <property type="component" value="Unassembled WGS sequence"/>
</dbReference>
<evidence type="ECO:0000259" key="1">
    <source>
        <dbReference type="PROSITE" id="PS50181"/>
    </source>
</evidence>
<dbReference type="AlphaFoldDB" id="A0A9P0ZD12"/>
<evidence type="ECO:0000313" key="2">
    <source>
        <dbReference type="EMBL" id="CAH9096152.1"/>
    </source>
</evidence>
<dbReference type="Pfam" id="PF08268">
    <property type="entry name" value="FBA_3"/>
    <property type="match status" value="1"/>
</dbReference>
<dbReference type="PANTHER" id="PTHR31111">
    <property type="entry name" value="BNAA05G37150D PROTEIN-RELATED"/>
    <property type="match status" value="1"/>
</dbReference>
<name>A0A9P0ZD12_CUSEU</name>
<comment type="caution">
    <text evidence="2">The sequence shown here is derived from an EMBL/GenBank/DDBJ whole genome shotgun (WGS) entry which is preliminary data.</text>
</comment>
<proteinExistence type="predicted"/>
<dbReference type="Gene3D" id="1.20.1280.50">
    <property type="match status" value="1"/>
</dbReference>
<dbReference type="PROSITE" id="PS50181">
    <property type="entry name" value="FBOX"/>
    <property type="match status" value="1"/>
</dbReference>
<organism evidence="2 3">
    <name type="scientific">Cuscuta europaea</name>
    <name type="common">European dodder</name>
    <dbReference type="NCBI Taxonomy" id="41803"/>
    <lineage>
        <taxon>Eukaryota</taxon>
        <taxon>Viridiplantae</taxon>
        <taxon>Streptophyta</taxon>
        <taxon>Embryophyta</taxon>
        <taxon>Tracheophyta</taxon>
        <taxon>Spermatophyta</taxon>
        <taxon>Magnoliopsida</taxon>
        <taxon>eudicotyledons</taxon>
        <taxon>Gunneridae</taxon>
        <taxon>Pentapetalae</taxon>
        <taxon>asterids</taxon>
        <taxon>lamiids</taxon>
        <taxon>Solanales</taxon>
        <taxon>Convolvulaceae</taxon>
        <taxon>Cuscuteae</taxon>
        <taxon>Cuscuta</taxon>
        <taxon>Cuscuta subgen. Cuscuta</taxon>
    </lineage>
</organism>